<evidence type="ECO:0000256" key="1">
    <source>
        <dbReference type="ARBA" id="ARBA00001282"/>
    </source>
</evidence>
<feature type="site" description="Transition state stabilizer" evidence="7">
    <location>
        <position position="15"/>
    </location>
</feature>
<organism evidence="8 9">
    <name type="scientific">Bacillus rhizoplanae</name>
    <dbReference type="NCBI Taxonomy" id="2880966"/>
    <lineage>
        <taxon>Bacteria</taxon>
        <taxon>Bacillati</taxon>
        <taxon>Bacillota</taxon>
        <taxon>Bacilli</taxon>
        <taxon>Bacillales</taxon>
        <taxon>Bacillaceae</taxon>
        <taxon>Bacillus</taxon>
    </lineage>
</organism>
<proteinExistence type="inferred from homology"/>
<dbReference type="GO" id="GO:0050518">
    <property type="term" value="F:2-C-methyl-D-erythritol 4-phosphate cytidylyltransferase activity"/>
    <property type="evidence" value="ECO:0007669"/>
    <property type="project" value="UniProtKB-EC"/>
</dbReference>
<dbReference type="CDD" id="cd02516">
    <property type="entry name" value="CDP-ME_synthetase"/>
    <property type="match status" value="1"/>
</dbReference>
<feature type="site" description="Transition state stabilizer" evidence="7">
    <location>
        <position position="22"/>
    </location>
</feature>
<evidence type="ECO:0000256" key="7">
    <source>
        <dbReference type="HAMAP-Rule" id="MF_00108"/>
    </source>
</evidence>
<keyword evidence="5 7" id="KW-0548">Nucleotidyltransferase</keyword>
<dbReference type="InterPro" id="IPR034683">
    <property type="entry name" value="IspD/TarI"/>
</dbReference>
<evidence type="ECO:0000313" key="9">
    <source>
        <dbReference type="Proteomes" id="UP000789423"/>
    </source>
</evidence>
<evidence type="ECO:0000256" key="2">
    <source>
        <dbReference type="ARBA" id="ARBA00004787"/>
    </source>
</evidence>
<comment type="caution">
    <text evidence="8">The sequence shown here is derived from an EMBL/GenBank/DDBJ whole genome shotgun (WGS) entry which is preliminary data.</text>
</comment>
<name>A0ABM8YED1_9BACI</name>
<dbReference type="InterPro" id="IPR050088">
    <property type="entry name" value="IspD/TarI_cytidylyltransf_bact"/>
</dbReference>
<dbReference type="SUPFAM" id="SSF53448">
    <property type="entry name" value="Nucleotide-diphospho-sugar transferases"/>
    <property type="match status" value="1"/>
</dbReference>
<comment type="pathway">
    <text evidence="2 7">Isoprenoid biosynthesis; isopentenyl diphosphate biosynthesis via DXP pathway; isopentenyl diphosphate from 1-deoxy-D-xylulose 5-phosphate: step 2/6.</text>
</comment>
<evidence type="ECO:0000256" key="5">
    <source>
        <dbReference type="ARBA" id="ARBA00022695"/>
    </source>
</evidence>
<feature type="site" description="Positions MEP for the nucleophilic attack" evidence="7">
    <location>
        <position position="152"/>
    </location>
</feature>
<dbReference type="InterPro" id="IPR001228">
    <property type="entry name" value="IspD"/>
</dbReference>
<comment type="function">
    <text evidence="7">Catalyzes the formation of 4-diphosphocytidyl-2-C-methyl-D-erythritol from CTP and 2-C-methyl-D-erythritol 4-phosphate (MEP).</text>
</comment>
<dbReference type="InterPro" id="IPR029044">
    <property type="entry name" value="Nucleotide-diphossugar_trans"/>
</dbReference>
<dbReference type="EC" id="2.7.7.60" evidence="7"/>
<protein>
    <recommendedName>
        <fullName evidence="7">2-C-methyl-D-erythritol 4-phosphate cytidylyltransferase</fullName>
        <ecNumber evidence="7">2.7.7.60</ecNumber>
    </recommendedName>
    <alternativeName>
        <fullName evidence="7">4-diphosphocytidyl-2C-methyl-D-erythritol synthase</fullName>
    </alternativeName>
    <alternativeName>
        <fullName evidence="7">MEP cytidylyltransferase</fullName>
        <shortName evidence="7">MCT</shortName>
    </alternativeName>
</protein>
<reference evidence="8 9" key="1">
    <citation type="submission" date="2021-10" db="EMBL/GenBank/DDBJ databases">
        <authorList>
            <person name="Criscuolo A."/>
        </authorList>
    </citation>
    <scope>NUCLEOTIDE SEQUENCE [LARGE SCALE GENOMIC DNA]</scope>
    <source>
        <strain evidence="9">CIP 111899</strain>
    </source>
</reference>
<evidence type="ECO:0000256" key="4">
    <source>
        <dbReference type="ARBA" id="ARBA00022679"/>
    </source>
</evidence>
<keyword evidence="4 7" id="KW-0808">Transferase</keyword>
<evidence type="ECO:0000256" key="3">
    <source>
        <dbReference type="ARBA" id="ARBA00009789"/>
    </source>
</evidence>
<dbReference type="EMBL" id="CAKJTI010000023">
    <property type="protein sequence ID" value="CAG9614152.1"/>
    <property type="molecule type" value="Genomic_DNA"/>
</dbReference>
<dbReference type="PANTHER" id="PTHR32125">
    <property type="entry name" value="2-C-METHYL-D-ERYTHRITOL 4-PHOSPHATE CYTIDYLYLTRANSFERASE, CHLOROPLASTIC"/>
    <property type="match status" value="1"/>
</dbReference>
<dbReference type="Pfam" id="PF01128">
    <property type="entry name" value="IspD"/>
    <property type="match status" value="1"/>
</dbReference>
<keyword evidence="6 7" id="KW-0414">Isoprene biosynthesis</keyword>
<sequence length="228" mass="25625">MIYTLIIPAAGQGKRMGADKNKLFLQIDSVPIIIHTLRAFEKDEQCKQIILAINERERSYFEELLQTYHIQKDVQLIQGGSERQDSVYNALMYVRDVEYVLVHDGARPFVTKKMIEDVLQMAKEKGASICAVPVKDTIKKVIHDTVVETVERSQLQAVQTPQGFHVPILLEAHESAKQAGFLGTDDASLVERLPKEVGVVGGSYHNIKVTTPEDLVIAESFLRVLKIQ</sequence>
<comment type="similarity">
    <text evidence="3 7">Belongs to the IspD/TarI cytidylyltransferase family. IspD subfamily.</text>
</comment>
<feature type="site" description="Positions MEP for the nucleophilic attack" evidence="7">
    <location>
        <position position="208"/>
    </location>
</feature>
<dbReference type="PANTHER" id="PTHR32125:SF4">
    <property type="entry name" value="2-C-METHYL-D-ERYTHRITOL 4-PHOSPHATE CYTIDYLYLTRANSFERASE, CHLOROPLASTIC"/>
    <property type="match status" value="1"/>
</dbReference>
<dbReference type="Gene3D" id="3.90.550.10">
    <property type="entry name" value="Spore Coat Polysaccharide Biosynthesis Protein SpsA, Chain A"/>
    <property type="match status" value="1"/>
</dbReference>
<gene>
    <name evidence="7 8" type="primary">ispD</name>
    <name evidence="8" type="ORF">BACCIP111899_03379</name>
</gene>
<dbReference type="NCBIfam" id="TIGR00453">
    <property type="entry name" value="ispD"/>
    <property type="match status" value="1"/>
</dbReference>
<dbReference type="Proteomes" id="UP000789423">
    <property type="component" value="Unassembled WGS sequence"/>
</dbReference>
<dbReference type="InterPro" id="IPR018294">
    <property type="entry name" value="ISPD_synthase_CS"/>
</dbReference>
<keyword evidence="9" id="KW-1185">Reference proteome</keyword>
<dbReference type="PROSITE" id="PS01295">
    <property type="entry name" value="ISPD"/>
    <property type="match status" value="1"/>
</dbReference>
<comment type="catalytic activity">
    <reaction evidence="1 7">
        <text>2-C-methyl-D-erythritol 4-phosphate + CTP + H(+) = 4-CDP-2-C-methyl-D-erythritol + diphosphate</text>
        <dbReference type="Rhea" id="RHEA:13429"/>
        <dbReference type="ChEBI" id="CHEBI:15378"/>
        <dbReference type="ChEBI" id="CHEBI:33019"/>
        <dbReference type="ChEBI" id="CHEBI:37563"/>
        <dbReference type="ChEBI" id="CHEBI:57823"/>
        <dbReference type="ChEBI" id="CHEBI:58262"/>
        <dbReference type="EC" id="2.7.7.60"/>
    </reaction>
</comment>
<dbReference type="HAMAP" id="MF_00108">
    <property type="entry name" value="IspD"/>
    <property type="match status" value="1"/>
</dbReference>
<accession>A0ABM8YED1</accession>
<evidence type="ECO:0000256" key="6">
    <source>
        <dbReference type="ARBA" id="ARBA00023229"/>
    </source>
</evidence>
<evidence type="ECO:0000313" key="8">
    <source>
        <dbReference type="EMBL" id="CAG9614152.1"/>
    </source>
</evidence>